<comment type="caution">
    <text evidence="3">The sequence shown here is derived from an EMBL/GenBank/DDBJ whole genome shotgun (WGS) entry which is preliminary data.</text>
</comment>
<keyword evidence="2" id="KW-0812">Transmembrane</keyword>
<reference evidence="3 4" key="1">
    <citation type="submission" date="2020-10" db="EMBL/GenBank/DDBJ databases">
        <authorList>
            <person name="Castelo-Branco R."/>
            <person name="Eusebio N."/>
            <person name="Adriana R."/>
            <person name="Vieira A."/>
            <person name="Brugerolle De Fraissinette N."/>
            <person name="Rezende De Castro R."/>
            <person name="Schneider M.P."/>
            <person name="Vasconcelos V."/>
            <person name="Leao P.N."/>
        </authorList>
    </citation>
    <scope>NUCLEOTIDE SEQUENCE [LARGE SCALE GENOMIC DNA]</scope>
    <source>
        <strain evidence="3 4">LEGE 03274</strain>
    </source>
</reference>
<name>A0ABR9V5X4_9CHRO</name>
<sequence length="181" mass="20462">MLAPDRPSPRQQLSTVPRKNPLGHQKTQVSARRNNIASGQRFKNRPKSVVNPVVLTPQKVTIPFWLKCFNFITHTSTGLSIATVVGCFVVYAITVSAPKEWTKRYRNLQDLQKRERQLTFNDEVLKNQLAQEAREANSGLVSPDLSQPPIFLPKVDVDTLEKEQTPTSSPKKIEPIFPIAY</sequence>
<dbReference type="EMBL" id="JADEWC010000027">
    <property type="protein sequence ID" value="MBE9223267.1"/>
    <property type="molecule type" value="Genomic_DNA"/>
</dbReference>
<dbReference type="Proteomes" id="UP000654604">
    <property type="component" value="Unassembled WGS sequence"/>
</dbReference>
<evidence type="ECO:0008006" key="5">
    <source>
        <dbReference type="Google" id="ProtNLM"/>
    </source>
</evidence>
<feature type="region of interest" description="Disordered" evidence="1">
    <location>
        <begin position="1"/>
        <end position="43"/>
    </location>
</feature>
<evidence type="ECO:0000256" key="1">
    <source>
        <dbReference type="SAM" id="MobiDB-lite"/>
    </source>
</evidence>
<feature type="compositionally biased region" description="Polar residues" evidence="1">
    <location>
        <begin position="25"/>
        <end position="38"/>
    </location>
</feature>
<keyword evidence="4" id="KW-1185">Reference proteome</keyword>
<dbReference type="RefSeq" id="WP_193801423.1">
    <property type="nucleotide sequence ID" value="NZ_JADEWC010000027.1"/>
</dbReference>
<evidence type="ECO:0000313" key="4">
    <source>
        <dbReference type="Proteomes" id="UP000654604"/>
    </source>
</evidence>
<evidence type="ECO:0000256" key="2">
    <source>
        <dbReference type="SAM" id="Phobius"/>
    </source>
</evidence>
<protein>
    <recommendedName>
        <fullName evidence="5">Cell division protein FtsL</fullName>
    </recommendedName>
</protein>
<accession>A0ABR9V5X4</accession>
<organism evidence="3 4">
    <name type="scientific">Cyanobacterium stanieri LEGE 03274</name>
    <dbReference type="NCBI Taxonomy" id="1828756"/>
    <lineage>
        <taxon>Bacteria</taxon>
        <taxon>Bacillati</taxon>
        <taxon>Cyanobacteriota</taxon>
        <taxon>Cyanophyceae</taxon>
        <taxon>Oscillatoriophycideae</taxon>
        <taxon>Chroococcales</taxon>
        <taxon>Geminocystaceae</taxon>
        <taxon>Cyanobacterium</taxon>
    </lineage>
</organism>
<keyword evidence="2" id="KW-1133">Transmembrane helix</keyword>
<evidence type="ECO:0000313" key="3">
    <source>
        <dbReference type="EMBL" id="MBE9223267.1"/>
    </source>
</evidence>
<proteinExistence type="predicted"/>
<feature type="transmembrane region" description="Helical" evidence="2">
    <location>
        <begin position="79"/>
        <end position="97"/>
    </location>
</feature>
<keyword evidence="2" id="KW-0472">Membrane</keyword>
<gene>
    <name evidence="3" type="ORF">IQ215_11220</name>
</gene>